<reference evidence="1" key="1">
    <citation type="submission" date="2023-03" db="EMBL/GenBank/DDBJ databases">
        <title>Massive genome expansion in bonnet fungi (Mycena s.s.) driven by repeated elements and novel gene families across ecological guilds.</title>
        <authorList>
            <consortium name="Lawrence Berkeley National Laboratory"/>
            <person name="Harder C.B."/>
            <person name="Miyauchi S."/>
            <person name="Viragh M."/>
            <person name="Kuo A."/>
            <person name="Thoen E."/>
            <person name="Andreopoulos B."/>
            <person name="Lu D."/>
            <person name="Skrede I."/>
            <person name="Drula E."/>
            <person name="Henrissat B."/>
            <person name="Morin E."/>
            <person name="Kohler A."/>
            <person name="Barry K."/>
            <person name="LaButti K."/>
            <person name="Morin E."/>
            <person name="Salamov A."/>
            <person name="Lipzen A."/>
            <person name="Mereny Z."/>
            <person name="Hegedus B."/>
            <person name="Baldrian P."/>
            <person name="Stursova M."/>
            <person name="Weitz H."/>
            <person name="Taylor A."/>
            <person name="Grigoriev I.V."/>
            <person name="Nagy L.G."/>
            <person name="Martin F."/>
            <person name="Kauserud H."/>
        </authorList>
    </citation>
    <scope>NUCLEOTIDE SEQUENCE</scope>
    <source>
        <strain evidence="1">9144</strain>
    </source>
</reference>
<organism evidence="1 2">
    <name type="scientific">Mycena pura</name>
    <dbReference type="NCBI Taxonomy" id="153505"/>
    <lineage>
        <taxon>Eukaryota</taxon>
        <taxon>Fungi</taxon>
        <taxon>Dikarya</taxon>
        <taxon>Basidiomycota</taxon>
        <taxon>Agaricomycotina</taxon>
        <taxon>Agaricomycetes</taxon>
        <taxon>Agaricomycetidae</taxon>
        <taxon>Agaricales</taxon>
        <taxon>Marasmiineae</taxon>
        <taxon>Mycenaceae</taxon>
        <taxon>Mycena</taxon>
    </lineage>
</organism>
<name>A0AAD6YC18_9AGAR</name>
<sequence length="253" mass="27611">MTTVLLDAGVPNHMQATSSQRWSIWCRLRPVKNRTNSEEDGMDKCQCLLPFDGEETDRGQRTSPCACQATPRRHGATDAATDAARCGLSHGRGARVWAEPVLVCVRPPVLYSWYSLSTGCRLASRCSRGPSRGDARGAQECAALRQAARDVAARVYVRAAARRYGRRPCVASFPPLFHACRSWLYQTAHRAPLSEAAVLALSRGDARRSGLRWRPAADAGAGASSAARARSVLARTCDATRALSPFPSRWKRC</sequence>
<dbReference type="Proteomes" id="UP001219525">
    <property type="component" value="Unassembled WGS sequence"/>
</dbReference>
<comment type="caution">
    <text evidence="1">The sequence shown here is derived from an EMBL/GenBank/DDBJ whole genome shotgun (WGS) entry which is preliminary data.</text>
</comment>
<protein>
    <submittedName>
        <fullName evidence="1">Uncharacterized protein</fullName>
    </submittedName>
</protein>
<evidence type="ECO:0000313" key="2">
    <source>
        <dbReference type="Proteomes" id="UP001219525"/>
    </source>
</evidence>
<evidence type="ECO:0000313" key="1">
    <source>
        <dbReference type="EMBL" id="KAJ7212703.1"/>
    </source>
</evidence>
<gene>
    <name evidence="1" type="ORF">GGX14DRAFT_446865</name>
</gene>
<keyword evidence="2" id="KW-1185">Reference proteome</keyword>
<dbReference type="EMBL" id="JARJCW010000023">
    <property type="protein sequence ID" value="KAJ7212703.1"/>
    <property type="molecule type" value="Genomic_DNA"/>
</dbReference>
<dbReference type="AlphaFoldDB" id="A0AAD6YC18"/>
<proteinExistence type="predicted"/>
<accession>A0AAD6YC18</accession>